<dbReference type="InterPro" id="IPR013177">
    <property type="entry name" value="Ribosomal_mS38_C"/>
</dbReference>
<evidence type="ECO:0000256" key="1">
    <source>
        <dbReference type="ARBA" id="ARBA00004173"/>
    </source>
</evidence>
<comment type="similarity">
    <text evidence="3">Belongs to the mitochondrion-specific ribosomal protein mS38 family.</text>
</comment>
<proteinExistence type="inferred from homology"/>
<dbReference type="VEuPathDB" id="FungiDB:TRICI_004028"/>
<dbReference type="PANTHER" id="PTHR32035">
    <property type="entry name" value="AURORA KINASE A-INTERACTING PROTEIN"/>
    <property type="match status" value="1"/>
</dbReference>
<dbReference type="Pfam" id="PF08213">
    <property type="entry name" value="COX24_C"/>
    <property type="match status" value="1"/>
</dbReference>
<evidence type="ECO:0000256" key="2">
    <source>
        <dbReference type="ARBA" id="ARBA00023128"/>
    </source>
</evidence>
<evidence type="ECO:0000256" key="3">
    <source>
        <dbReference type="ARBA" id="ARBA00035647"/>
    </source>
</evidence>
<dbReference type="SMART" id="SM01155">
    <property type="entry name" value="DUF1713"/>
    <property type="match status" value="1"/>
</dbReference>
<dbReference type="PANTHER" id="PTHR32035:SF3">
    <property type="entry name" value="SMALL RIBOSOMAL SUBUNIT PROTEIN MS38"/>
    <property type="match status" value="1"/>
</dbReference>
<sequence>MLTTTGIARGSGVRAIRTAVRPNVAECVGMEFVVRHTRNLAYQAGTRYTSSSSTPPLRKPSVPFRDYNAVRRNARGISQEDLALDTFLSRHRPLFLMDLRGDQGHEYPHYSPWLQSASGAQLNPEMNDVPEEVVENLKPFEEQKNEIEEDEEDAELEALGEQPLFGVLPFDPFQKKEQPKQVNFRVKDLNITLPAGTSATISMVKKDKKTSGPMYEKYTITSKTGAKLTDTFKQSPTSSSFLRPNWQADSVKRKRRTKMNRHKYKKRRKAQRALRRKLRK</sequence>
<accession>A0A642V223</accession>
<keyword evidence="8" id="KW-1185">Reference proteome</keyword>
<evidence type="ECO:0000256" key="4">
    <source>
        <dbReference type="ARBA" id="ARBA00035682"/>
    </source>
</evidence>
<dbReference type="EMBL" id="SWFS01000300">
    <property type="protein sequence ID" value="KAA8910840.1"/>
    <property type="molecule type" value="Genomic_DNA"/>
</dbReference>
<dbReference type="InterPro" id="IPR014804">
    <property type="entry name" value="Pet20-like"/>
</dbReference>
<dbReference type="AlphaFoldDB" id="A0A642V223"/>
<dbReference type="Proteomes" id="UP000761534">
    <property type="component" value="Unassembled WGS sequence"/>
</dbReference>
<dbReference type="OrthoDB" id="4056195at2759"/>
<dbReference type="Pfam" id="PF08692">
    <property type="entry name" value="Pet20"/>
    <property type="match status" value="1"/>
</dbReference>
<dbReference type="CDD" id="cd23699">
    <property type="entry name" value="At5g63150_CTD"/>
    <property type="match status" value="1"/>
</dbReference>
<evidence type="ECO:0000313" key="8">
    <source>
        <dbReference type="Proteomes" id="UP000761534"/>
    </source>
</evidence>
<evidence type="ECO:0000313" key="7">
    <source>
        <dbReference type="EMBL" id="KAA8910840.1"/>
    </source>
</evidence>
<name>A0A642V223_9ASCO</name>
<gene>
    <name evidence="7" type="ORF">TRICI_004028</name>
</gene>
<evidence type="ECO:0000256" key="5">
    <source>
        <dbReference type="SAM" id="MobiDB-lite"/>
    </source>
</evidence>
<evidence type="ECO:0000259" key="6">
    <source>
        <dbReference type="SMART" id="SM01155"/>
    </source>
</evidence>
<comment type="subcellular location">
    <subcellularLocation>
        <location evidence="1">Mitochondrion</location>
    </subcellularLocation>
</comment>
<feature type="compositionally biased region" description="Basic residues" evidence="5">
    <location>
        <begin position="252"/>
        <end position="280"/>
    </location>
</feature>
<keyword evidence="2" id="KW-0496">Mitochondrion</keyword>
<feature type="region of interest" description="Disordered" evidence="5">
    <location>
        <begin position="230"/>
        <end position="280"/>
    </location>
</feature>
<feature type="compositionally biased region" description="Polar residues" evidence="5">
    <location>
        <begin position="231"/>
        <end position="242"/>
    </location>
</feature>
<dbReference type="GO" id="GO:0005739">
    <property type="term" value="C:mitochondrion"/>
    <property type="evidence" value="ECO:0007669"/>
    <property type="project" value="UniProtKB-SubCell"/>
</dbReference>
<protein>
    <recommendedName>
        <fullName evidence="4">Small ribosomal subunit protein mS38</fullName>
    </recommendedName>
</protein>
<organism evidence="7 8">
    <name type="scientific">Trichomonascus ciferrii</name>
    <dbReference type="NCBI Taxonomy" id="44093"/>
    <lineage>
        <taxon>Eukaryota</taxon>
        <taxon>Fungi</taxon>
        <taxon>Dikarya</taxon>
        <taxon>Ascomycota</taxon>
        <taxon>Saccharomycotina</taxon>
        <taxon>Dipodascomycetes</taxon>
        <taxon>Dipodascales</taxon>
        <taxon>Trichomonascaceae</taxon>
        <taxon>Trichomonascus</taxon>
        <taxon>Trichomonascus ciferrii complex</taxon>
    </lineage>
</organism>
<comment type="caution">
    <text evidence="7">The sequence shown here is derived from an EMBL/GenBank/DDBJ whole genome shotgun (WGS) entry which is preliminary data.</text>
</comment>
<reference evidence="7" key="1">
    <citation type="journal article" date="2019" name="G3 (Bethesda)">
        <title>Genome Assemblies of Two Rare Opportunistic Yeast Pathogens: Diutina rugosa (syn. Candida rugosa) and Trichomonascus ciferrii (syn. Candida ciferrii).</title>
        <authorList>
            <person name="Mixao V."/>
            <person name="Saus E."/>
            <person name="Hansen A.P."/>
            <person name="Lass-Florl C."/>
            <person name="Gabaldon T."/>
        </authorList>
    </citation>
    <scope>NUCLEOTIDE SEQUENCE</scope>
    <source>
        <strain evidence="7">CBS 4856</strain>
    </source>
</reference>
<feature type="domain" description="Ribosomal protein mS38 C-terminal" evidence="6">
    <location>
        <begin position="247"/>
        <end position="280"/>
    </location>
</feature>